<dbReference type="InterPro" id="IPR005630">
    <property type="entry name" value="Terpene_synthase_metal-bd"/>
</dbReference>
<dbReference type="SUPFAM" id="SSF48576">
    <property type="entry name" value="Terpenoid synthases"/>
    <property type="match status" value="1"/>
</dbReference>
<dbReference type="InterPro" id="IPR008949">
    <property type="entry name" value="Isoprenoid_synthase_dom_sf"/>
</dbReference>
<dbReference type="Gene3D" id="1.10.600.10">
    <property type="entry name" value="Farnesyl Diphosphate Synthase"/>
    <property type="match status" value="1"/>
</dbReference>
<keyword evidence="3" id="KW-1185">Reference proteome</keyword>
<accession>A0A6A3ARH0</accession>
<dbReference type="EMBL" id="VEPZ02000967">
    <property type="protein sequence ID" value="KAE8706846.1"/>
    <property type="molecule type" value="Genomic_DNA"/>
</dbReference>
<dbReference type="Proteomes" id="UP000436088">
    <property type="component" value="Unassembled WGS sequence"/>
</dbReference>
<sequence>MKLLTTVSKEKASWRKLGTSRLNISNMSIRLIVSIRFWPYNSTMPWRFPYTGECQGWKQVGTWIYMKEEPTSTPLVIQEELKRGDVAKSIQCYMREHGVSEEATRQQIKNLMREAWKKINVQRGSACPLTSTVREPW</sequence>
<gene>
    <name evidence="2" type="ORF">F3Y22_tig00110388pilonHSYRG00401</name>
</gene>
<dbReference type="AlphaFoldDB" id="A0A6A3ARH0"/>
<feature type="domain" description="Terpene synthase metal-binding" evidence="1">
    <location>
        <begin position="78"/>
        <end position="118"/>
    </location>
</feature>
<evidence type="ECO:0000313" key="3">
    <source>
        <dbReference type="Proteomes" id="UP000436088"/>
    </source>
</evidence>
<dbReference type="GO" id="GO:0010333">
    <property type="term" value="F:terpene synthase activity"/>
    <property type="evidence" value="ECO:0007669"/>
    <property type="project" value="InterPro"/>
</dbReference>
<dbReference type="GO" id="GO:0000287">
    <property type="term" value="F:magnesium ion binding"/>
    <property type="evidence" value="ECO:0007669"/>
    <property type="project" value="InterPro"/>
</dbReference>
<proteinExistence type="predicted"/>
<comment type="caution">
    <text evidence="2">The sequence shown here is derived from an EMBL/GenBank/DDBJ whole genome shotgun (WGS) entry which is preliminary data.</text>
</comment>
<protein>
    <recommendedName>
        <fullName evidence="1">Terpene synthase metal-binding domain-containing protein</fullName>
    </recommendedName>
</protein>
<reference evidence="2" key="1">
    <citation type="submission" date="2019-09" db="EMBL/GenBank/DDBJ databases">
        <title>Draft genome information of white flower Hibiscus syriacus.</title>
        <authorList>
            <person name="Kim Y.-M."/>
        </authorList>
    </citation>
    <scope>NUCLEOTIDE SEQUENCE [LARGE SCALE GENOMIC DNA]</scope>
    <source>
        <strain evidence="2">YM2019G1</strain>
    </source>
</reference>
<organism evidence="2 3">
    <name type="scientific">Hibiscus syriacus</name>
    <name type="common">Rose of Sharon</name>
    <dbReference type="NCBI Taxonomy" id="106335"/>
    <lineage>
        <taxon>Eukaryota</taxon>
        <taxon>Viridiplantae</taxon>
        <taxon>Streptophyta</taxon>
        <taxon>Embryophyta</taxon>
        <taxon>Tracheophyta</taxon>
        <taxon>Spermatophyta</taxon>
        <taxon>Magnoliopsida</taxon>
        <taxon>eudicotyledons</taxon>
        <taxon>Gunneridae</taxon>
        <taxon>Pentapetalae</taxon>
        <taxon>rosids</taxon>
        <taxon>malvids</taxon>
        <taxon>Malvales</taxon>
        <taxon>Malvaceae</taxon>
        <taxon>Malvoideae</taxon>
        <taxon>Hibiscus</taxon>
    </lineage>
</organism>
<evidence type="ECO:0000313" key="2">
    <source>
        <dbReference type="EMBL" id="KAE8706846.1"/>
    </source>
</evidence>
<dbReference type="Pfam" id="PF03936">
    <property type="entry name" value="Terpene_synth_C"/>
    <property type="match status" value="1"/>
</dbReference>
<evidence type="ECO:0000259" key="1">
    <source>
        <dbReference type="Pfam" id="PF03936"/>
    </source>
</evidence>
<name>A0A6A3ARH0_HIBSY</name>